<keyword evidence="5" id="KW-0256">Endoplasmic reticulum</keyword>
<dbReference type="GO" id="GO:0032259">
    <property type="term" value="P:methylation"/>
    <property type="evidence" value="ECO:0007669"/>
    <property type="project" value="UniProtKB-KW"/>
</dbReference>
<keyword evidence="4 5" id="KW-0472">Membrane</keyword>
<dbReference type="Proteomes" id="UP000193560">
    <property type="component" value="Unassembled WGS sequence"/>
</dbReference>
<evidence type="ECO:0000256" key="5">
    <source>
        <dbReference type="RuleBase" id="RU362022"/>
    </source>
</evidence>
<dbReference type="GO" id="GO:0004671">
    <property type="term" value="F:protein C-terminal S-isoprenylcysteine carboxyl O-methyltransferase activity"/>
    <property type="evidence" value="ECO:0007669"/>
    <property type="project" value="UniProtKB-EC"/>
</dbReference>
<evidence type="ECO:0000256" key="4">
    <source>
        <dbReference type="ARBA" id="ARBA00023136"/>
    </source>
</evidence>
<dbReference type="Pfam" id="PF04140">
    <property type="entry name" value="ICMT"/>
    <property type="match status" value="1"/>
</dbReference>
<dbReference type="AlphaFoldDB" id="A0A1X2I889"/>
<accession>A0A1X2I889</accession>
<comment type="catalytic activity">
    <reaction evidence="5">
        <text>[protein]-C-terminal S-[(2E,6E)-farnesyl]-L-cysteine + S-adenosyl-L-methionine = [protein]-C-terminal S-[(2E,6E)-farnesyl]-L-cysteine methyl ester + S-adenosyl-L-homocysteine</text>
        <dbReference type="Rhea" id="RHEA:21672"/>
        <dbReference type="Rhea" id="RHEA-COMP:12125"/>
        <dbReference type="Rhea" id="RHEA-COMP:12126"/>
        <dbReference type="ChEBI" id="CHEBI:57856"/>
        <dbReference type="ChEBI" id="CHEBI:59789"/>
        <dbReference type="ChEBI" id="CHEBI:90510"/>
        <dbReference type="ChEBI" id="CHEBI:90511"/>
        <dbReference type="EC" id="2.1.1.100"/>
    </reaction>
</comment>
<sequence>MFFTLSLGYLLIALLFYIEYRYEASRSTTMLQTSGDDQGTTTLLFVSWVISLVSVLVWPLVGWWSFDSWWWLTWMGLGWIVGGMCLLRWAIYTNAFYIRPLATTDDQFLCTDGPYKVIRHPGYVAFYLAWLGLGLVSGNAIAFVTIAIVMAYAYLRRIHAEEQMMLDHFGVDYQHYANESFRVLPFVY</sequence>
<dbReference type="PANTHER" id="PTHR12714">
    <property type="entry name" value="PROTEIN-S ISOPRENYLCYSTEINE O-METHYLTRANSFERASE"/>
    <property type="match status" value="1"/>
</dbReference>
<gene>
    <name evidence="6" type="ORF">BCR42DRAFT_421227</name>
</gene>
<dbReference type="PANTHER" id="PTHR12714:SF9">
    <property type="entry name" value="PROTEIN-S-ISOPRENYLCYSTEINE O-METHYLTRANSFERASE"/>
    <property type="match status" value="1"/>
</dbReference>
<feature type="transmembrane region" description="Helical" evidence="5">
    <location>
        <begin position="71"/>
        <end position="91"/>
    </location>
</feature>
<evidence type="ECO:0000256" key="3">
    <source>
        <dbReference type="ARBA" id="ARBA00022989"/>
    </source>
</evidence>
<keyword evidence="7" id="KW-1185">Reference proteome</keyword>
<comment type="caution">
    <text evidence="6">The sequence shown here is derived from an EMBL/GenBank/DDBJ whole genome shotgun (WGS) entry which is preliminary data.</text>
</comment>
<name>A0A1X2I889_9FUNG</name>
<comment type="similarity">
    <text evidence="5">Belongs to the class VI-like SAM-binding methyltransferase superfamily. Isoprenylcysteine carboxyl methyltransferase family.</text>
</comment>
<keyword evidence="5" id="KW-0489">Methyltransferase</keyword>
<proteinExistence type="inferred from homology"/>
<keyword evidence="2 5" id="KW-0812">Transmembrane</keyword>
<evidence type="ECO:0000256" key="2">
    <source>
        <dbReference type="ARBA" id="ARBA00022692"/>
    </source>
</evidence>
<protein>
    <recommendedName>
        <fullName evidence="5">Protein-S-isoprenylcysteine O-methyltransferase</fullName>
        <ecNumber evidence="5">2.1.1.100</ecNumber>
    </recommendedName>
</protein>
<evidence type="ECO:0000313" key="6">
    <source>
        <dbReference type="EMBL" id="ORZ11496.1"/>
    </source>
</evidence>
<dbReference type="EC" id="2.1.1.100" evidence="5"/>
<evidence type="ECO:0000256" key="1">
    <source>
        <dbReference type="ARBA" id="ARBA00004141"/>
    </source>
</evidence>
<dbReference type="STRING" id="90262.A0A1X2I889"/>
<dbReference type="GO" id="GO:0005789">
    <property type="term" value="C:endoplasmic reticulum membrane"/>
    <property type="evidence" value="ECO:0007669"/>
    <property type="project" value="UniProtKB-SubCell"/>
</dbReference>
<dbReference type="InterPro" id="IPR007269">
    <property type="entry name" value="ICMT_MeTrfase"/>
</dbReference>
<evidence type="ECO:0000313" key="7">
    <source>
        <dbReference type="Proteomes" id="UP000193560"/>
    </source>
</evidence>
<keyword evidence="3 5" id="KW-1133">Transmembrane helix</keyword>
<comment type="caution">
    <text evidence="5">Lacks conserved residue(s) required for the propagation of feature annotation.</text>
</comment>
<dbReference type="Gene3D" id="1.20.120.1630">
    <property type="match status" value="1"/>
</dbReference>
<feature type="transmembrane region" description="Helical" evidence="5">
    <location>
        <begin position="45"/>
        <end position="64"/>
    </location>
</feature>
<feature type="transmembrane region" description="Helical" evidence="5">
    <location>
        <begin position="124"/>
        <end position="155"/>
    </location>
</feature>
<comment type="subcellular location">
    <subcellularLocation>
        <location evidence="5">Endoplasmic reticulum membrane</location>
        <topology evidence="5">Multi-pass membrane protein</topology>
    </subcellularLocation>
    <subcellularLocation>
        <location evidence="1">Membrane</location>
        <topology evidence="1">Multi-pass membrane protein</topology>
    </subcellularLocation>
</comment>
<keyword evidence="5" id="KW-0949">S-adenosyl-L-methionine</keyword>
<keyword evidence="5" id="KW-0808">Transferase</keyword>
<dbReference type="OrthoDB" id="422086at2759"/>
<dbReference type="EMBL" id="MCGE01000021">
    <property type="protein sequence ID" value="ORZ11496.1"/>
    <property type="molecule type" value="Genomic_DNA"/>
</dbReference>
<reference evidence="6 7" key="1">
    <citation type="submission" date="2016-07" db="EMBL/GenBank/DDBJ databases">
        <title>Pervasive Adenine N6-methylation of Active Genes in Fungi.</title>
        <authorList>
            <consortium name="DOE Joint Genome Institute"/>
            <person name="Mondo S.J."/>
            <person name="Dannebaum R.O."/>
            <person name="Kuo R.C."/>
            <person name="Labutti K."/>
            <person name="Haridas S."/>
            <person name="Kuo A."/>
            <person name="Salamov A."/>
            <person name="Ahrendt S.R."/>
            <person name="Lipzen A."/>
            <person name="Sullivan W."/>
            <person name="Andreopoulos W.B."/>
            <person name="Clum A."/>
            <person name="Lindquist E."/>
            <person name="Daum C."/>
            <person name="Ramamoorthy G.K."/>
            <person name="Gryganskyi A."/>
            <person name="Culley D."/>
            <person name="Magnuson J.K."/>
            <person name="James T.Y."/>
            <person name="O'Malley M.A."/>
            <person name="Stajich J.E."/>
            <person name="Spatafora J.W."/>
            <person name="Visel A."/>
            <person name="Grigoriev I.V."/>
        </authorList>
    </citation>
    <scope>NUCLEOTIDE SEQUENCE [LARGE SCALE GENOMIC DNA]</scope>
    <source>
        <strain evidence="6 7">NRRL 1336</strain>
    </source>
</reference>
<organism evidence="6 7">
    <name type="scientific">Absidia repens</name>
    <dbReference type="NCBI Taxonomy" id="90262"/>
    <lineage>
        <taxon>Eukaryota</taxon>
        <taxon>Fungi</taxon>
        <taxon>Fungi incertae sedis</taxon>
        <taxon>Mucoromycota</taxon>
        <taxon>Mucoromycotina</taxon>
        <taxon>Mucoromycetes</taxon>
        <taxon>Mucorales</taxon>
        <taxon>Cunninghamellaceae</taxon>
        <taxon>Absidia</taxon>
    </lineage>
</organism>